<feature type="compositionally biased region" description="Polar residues" evidence="18">
    <location>
        <begin position="424"/>
        <end position="436"/>
    </location>
</feature>
<dbReference type="GO" id="GO:0009707">
    <property type="term" value="C:chloroplast outer membrane"/>
    <property type="evidence" value="ECO:0007669"/>
    <property type="project" value="UniProtKB-SubCell"/>
</dbReference>
<dbReference type="Gramene" id="ONK62963">
    <property type="protein sequence ID" value="ONK62963"/>
    <property type="gene ID" value="A4U43_C07F9940"/>
</dbReference>
<keyword evidence="21" id="KW-1185">Reference proteome</keyword>
<feature type="region of interest" description="Disordered" evidence="18">
    <location>
        <begin position="1"/>
        <end position="65"/>
    </location>
</feature>
<dbReference type="Pfam" id="PF04548">
    <property type="entry name" value="AIG1"/>
    <property type="match status" value="1"/>
</dbReference>
<dbReference type="InterPro" id="IPR045058">
    <property type="entry name" value="GIMA/IAN/Toc"/>
</dbReference>
<evidence type="ECO:0000256" key="15">
    <source>
        <dbReference type="ARBA" id="ARBA00023766"/>
    </source>
</evidence>
<feature type="compositionally biased region" description="Basic and acidic residues" evidence="18">
    <location>
        <begin position="453"/>
        <end position="467"/>
    </location>
</feature>
<dbReference type="PANTHER" id="PTHR10903">
    <property type="entry name" value="GTPASE, IMAP FAMILY MEMBER-RELATED"/>
    <property type="match status" value="1"/>
</dbReference>
<keyword evidence="5" id="KW-0812">Transmembrane</keyword>
<comment type="similarity">
    <text evidence="16">Belongs to the TRAFAC class TrmE-Era-EngA-EngB-Septin-like GTPase superfamily. AIG1/Toc34/Toc159-like paraseptin GTPase family. TOC159 subfamily.</text>
</comment>
<evidence type="ECO:0000256" key="2">
    <source>
        <dbReference type="ARBA" id="ARBA00022448"/>
    </source>
</evidence>
<proteinExistence type="inferred from homology"/>
<feature type="domain" description="AIG1-type G" evidence="19">
    <location>
        <begin position="704"/>
        <end position="933"/>
    </location>
</feature>
<dbReference type="GO" id="GO:0005525">
    <property type="term" value="F:GTP binding"/>
    <property type="evidence" value="ECO:0007669"/>
    <property type="project" value="UniProtKB-KW"/>
</dbReference>
<evidence type="ECO:0000256" key="14">
    <source>
        <dbReference type="ARBA" id="ARBA00023136"/>
    </source>
</evidence>
<dbReference type="OMA" id="CESEMNQ"/>
<evidence type="ECO:0000256" key="6">
    <source>
        <dbReference type="ARBA" id="ARBA00022723"/>
    </source>
</evidence>
<feature type="region of interest" description="Disordered" evidence="18">
    <location>
        <begin position="341"/>
        <end position="491"/>
    </location>
</feature>
<dbReference type="InterPro" id="IPR024283">
    <property type="entry name" value="TOC159_MAD"/>
</dbReference>
<evidence type="ECO:0000256" key="5">
    <source>
        <dbReference type="ARBA" id="ARBA00022692"/>
    </source>
</evidence>
<evidence type="ECO:0000256" key="16">
    <source>
        <dbReference type="ARBA" id="ARBA00023775"/>
    </source>
</evidence>
<keyword evidence="13" id="KW-0342">GTP-binding</keyword>
<dbReference type="GO" id="GO:0015031">
    <property type="term" value="P:protein transport"/>
    <property type="evidence" value="ECO:0007669"/>
    <property type="project" value="UniProtKB-KW"/>
</dbReference>
<dbReference type="EMBL" id="CM007387">
    <property type="protein sequence ID" value="ONK62963.1"/>
    <property type="molecule type" value="Genomic_DNA"/>
</dbReference>
<evidence type="ECO:0000256" key="13">
    <source>
        <dbReference type="ARBA" id="ARBA00023134"/>
    </source>
</evidence>
<evidence type="ECO:0000256" key="11">
    <source>
        <dbReference type="ARBA" id="ARBA00022927"/>
    </source>
</evidence>
<keyword evidence="17" id="KW-0175">Coiled coil</keyword>
<evidence type="ECO:0000256" key="3">
    <source>
        <dbReference type="ARBA" id="ARBA00022528"/>
    </source>
</evidence>
<evidence type="ECO:0000313" key="21">
    <source>
        <dbReference type="Proteomes" id="UP000243459"/>
    </source>
</evidence>
<reference evidence="21" key="1">
    <citation type="journal article" date="2017" name="Nat. Commun.">
        <title>The asparagus genome sheds light on the origin and evolution of a young Y chromosome.</title>
        <authorList>
            <person name="Harkess A."/>
            <person name="Zhou J."/>
            <person name="Xu C."/>
            <person name="Bowers J.E."/>
            <person name="Van der Hulst R."/>
            <person name="Ayyampalayam S."/>
            <person name="Mercati F."/>
            <person name="Riccardi P."/>
            <person name="McKain M.R."/>
            <person name="Kakrana A."/>
            <person name="Tang H."/>
            <person name="Ray J."/>
            <person name="Groenendijk J."/>
            <person name="Arikit S."/>
            <person name="Mathioni S.M."/>
            <person name="Nakano M."/>
            <person name="Shan H."/>
            <person name="Telgmann-Rauber A."/>
            <person name="Kanno A."/>
            <person name="Yue Z."/>
            <person name="Chen H."/>
            <person name="Li W."/>
            <person name="Chen Y."/>
            <person name="Xu X."/>
            <person name="Zhang Y."/>
            <person name="Luo S."/>
            <person name="Chen H."/>
            <person name="Gao J."/>
            <person name="Mao Z."/>
            <person name="Pires J.C."/>
            <person name="Luo M."/>
            <person name="Kudrna D."/>
            <person name="Wing R.A."/>
            <person name="Meyers B.C."/>
            <person name="Yi K."/>
            <person name="Kong H."/>
            <person name="Lavrijsen P."/>
            <person name="Sunseri F."/>
            <person name="Falavigna A."/>
            <person name="Ye Y."/>
            <person name="Leebens-Mack J.H."/>
            <person name="Chen G."/>
        </authorList>
    </citation>
    <scope>NUCLEOTIDE SEQUENCE [LARGE SCALE GENOMIC DNA]</scope>
    <source>
        <strain evidence="21">cv. DH0086</strain>
    </source>
</reference>
<dbReference type="CDD" id="cd01853">
    <property type="entry name" value="Toc34_like"/>
    <property type="match status" value="1"/>
</dbReference>
<keyword evidence="3" id="KW-0150">Chloroplast</keyword>
<evidence type="ECO:0000256" key="1">
    <source>
        <dbReference type="ARBA" id="ARBA00001946"/>
    </source>
</evidence>
<accession>A0A5P1EB25</accession>
<dbReference type="Proteomes" id="UP000243459">
    <property type="component" value="Chromosome 7"/>
</dbReference>
<comment type="subcellular location">
    <subcellularLocation>
        <location evidence="15">Plastid</location>
        <location evidence="15">Chloroplast outer membrane</location>
        <topology evidence="15">Single-pass membrane protein</topology>
    </subcellularLocation>
</comment>
<dbReference type="GO" id="GO:0046872">
    <property type="term" value="F:metal ion binding"/>
    <property type="evidence" value="ECO:0007669"/>
    <property type="project" value="UniProtKB-KW"/>
</dbReference>
<evidence type="ECO:0000256" key="9">
    <source>
        <dbReference type="ARBA" id="ARBA00022805"/>
    </source>
</evidence>
<evidence type="ECO:0000256" key="10">
    <source>
        <dbReference type="ARBA" id="ARBA00022842"/>
    </source>
</evidence>
<feature type="compositionally biased region" description="Acidic residues" evidence="18">
    <location>
        <begin position="971"/>
        <end position="989"/>
    </location>
</feature>
<dbReference type="InterPro" id="IPR005690">
    <property type="entry name" value="Toc86_159"/>
</dbReference>
<feature type="compositionally biased region" description="Polar residues" evidence="18">
    <location>
        <begin position="1"/>
        <end position="18"/>
    </location>
</feature>
<organism evidence="20 21">
    <name type="scientific">Asparagus officinalis</name>
    <name type="common">Garden asparagus</name>
    <dbReference type="NCBI Taxonomy" id="4686"/>
    <lineage>
        <taxon>Eukaryota</taxon>
        <taxon>Viridiplantae</taxon>
        <taxon>Streptophyta</taxon>
        <taxon>Embryophyta</taxon>
        <taxon>Tracheophyta</taxon>
        <taxon>Spermatophyta</taxon>
        <taxon>Magnoliopsida</taxon>
        <taxon>Liliopsida</taxon>
        <taxon>Asparagales</taxon>
        <taxon>Asparagaceae</taxon>
        <taxon>Asparagoideae</taxon>
        <taxon>Asparagus</taxon>
    </lineage>
</organism>
<dbReference type="InterPro" id="IPR006703">
    <property type="entry name" value="G_AIG1"/>
</dbReference>
<evidence type="ECO:0000256" key="7">
    <source>
        <dbReference type="ARBA" id="ARBA00022741"/>
    </source>
</evidence>
<evidence type="ECO:0000256" key="4">
    <source>
        <dbReference type="ARBA" id="ARBA00022640"/>
    </source>
</evidence>
<feature type="compositionally biased region" description="Basic and acidic residues" evidence="18">
    <location>
        <begin position="204"/>
        <end position="218"/>
    </location>
</feature>
<evidence type="ECO:0000256" key="8">
    <source>
        <dbReference type="ARBA" id="ARBA00022801"/>
    </source>
</evidence>
<dbReference type="PROSITE" id="PS51720">
    <property type="entry name" value="G_AIG1"/>
    <property type="match status" value="1"/>
</dbReference>
<evidence type="ECO:0000259" key="19">
    <source>
        <dbReference type="PROSITE" id="PS51720"/>
    </source>
</evidence>
<feature type="compositionally biased region" description="Polar residues" evidence="18">
    <location>
        <begin position="121"/>
        <end position="130"/>
    </location>
</feature>
<keyword evidence="11" id="KW-0653">Protein transport</keyword>
<keyword evidence="10" id="KW-0460">Magnesium</keyword>
<feature type="region of interest" description="Disordered" evidence="18">
    <location>
        <begin position="583"/>
        <end position="614"/>
    </location>
</feature>
<evidence type="ECO:0000256" key="18">
    <source>
        <dbReference type="SAM" id="MobiDB-lite"/>
    </source>
</evidence>
<dbReference type="GO" id="GO:0045036">
    <property type="term" value="P:protein targeting to chloroplast"/>
    <property type="evidence" value="ECO:0007669"/>
    <property type="project" value="InterPro"/>
</dbReference>
<evidence type="ECO:0000256" key="12">
    <source>
        <dbReference type="ARBA" id="ARBA00022989"/>
    </source>
</evidence>
<keyword evidence="9" id="KW-1002">Plastid outer membrane</keyword>
<feature type="coiled-coil region" evidence="17">
    <location>
        <begin position="1019"/>
        <end position="1049"/>
    </location>
</feature>
<protein>
    <recommendedName>
        <fullName evidence="19">AIG1-type G domain-containing protein</fullName>
    </recommendedName>
</protein>
<name>A0A5P1EB25_ASPOF</name>
<keyword evidence="2" id="KW-0813">Transport</keyword>
<keyword evidence="14" id="KW-0472">Membrane</keyword>
<dbReference type="FunFam" id="3.40.50.300:FF:000413">
    <property type="entry name" value="Translocase of chloroplast 120, chloroplastic"/>
    <property type="match status" value="1"/>
</dbReference>
<evidence type="ECO:0000313" key="20">
    <source>
        <dbReference type="EMBL" id="ONK62963.1"/>
    </source>
</evidence>
<feature type="region of interest" description="Disordered" evidence="18">
    <location>
        <begin position="85"/>
        <end position="130"/>
    </location>
</feature>
<dbReference type="PANTHER" id="PTHR10903:SF120">
    <property type="entry name" value="TRANSLOCASE OF CHLOROPLAST 159, CHLOROPLASTIC"/>
    <property type="match status" value="1"/>
</dbReference>
<evidence type="ECO:0000256" key="17">
    <source>
        <dbReference type="SAM" id="Coils"/>
    </source>
</evidence>
<keyword evidence="8" id="KW-0378">Hydrolase</keyword>
<dbReference type="NCBIfam" id="TIGR00993">
    <property type="entry name" value="3a0901s04IAP86"/>
    <property type="match status" value="1"/>
</dbReference>
<dbReference type="GO" id="GO:0003924">
    <property type="term" value="F:GTPase activity"/>
    <property type="evidence" value="ECO:0007669"/>
    <property type="project" value="InterPro"/>
</dbReference>
<keyword evidence="6" id="KW-0479">Metal-binding</keyword>
<feature type="compositionally biased region" description="Acidic residues" evidence="18">
    <location>
        <begin position="534"/>
        <end position="548"/>
    </location>
</feature>
<dbReference type="SUPFAM" id="SSF52540">
    <property type="entry name" value="P-loop containing nucleoside triphosphate hydrolases"/>
    <property type="match status" value="1"/>
</dbReference>
<feature type="region of interest" description="Disordered" evidence="18">
    <location>
        <begin position="956"/>
        <end position="994"/>
    </location>
</feature>
<feature type="region of interest" description="Disordered" evidence="18">
    <location>
        <begin position="169"/>
        <end position="237"/>
    </location>
</feature>
<sequence>MDSESVVASASVPQSKENGNGDPLSHSETPAVVYDDRGTASESEDSNEEISMPAVENGGNRKLGLSEIPNLVGVKDERVEGVEVWSGGSNLEEEGESKTDGSVNGVEGNGLGFAENEKNGKNSVSDTNSKPVVVEVGTENNLAVDDTKSKPVEVEVEAAMEENSLVDEVEAEDGTVKNWEPSAANEAFDANGESEAIAATAPLLEEKKGADLKPKMEEVGSLQESQEETDSRPAAEPEKEFDLHIVGSNQNLEEAVETLKPVGVETNAVDTSIVELKSAEKEELDDAVSEKDKEVIGKGEMTSSLAQIVDGLVESEDAGTETNTVMAKENGVASIPVDAAIESKAEEEETTDVEAEKNKTVDGTGAERSLDLNTEVEKGVFTSHQVLTDLEAKPRDGGGDADLRQDVEPPPAPAEDSKSKETEIQSLENSSVTESGSACEISAGSTLPVYVVHGEKVEPESDGPHVADDDENLVQAGEEVEDDNVSDEQPRVAILDSSETAKQLIKEMEGGSSSTSFDSYNSYRHQMEGQIVSDSDEDADTDEEGDEKELFDSAALAALLKAATSGSSEGNFTVTSQDGSQVFSMDRPAGLGSSASALRPASGRSGRPPLFSPSELVVTAEPENKMSEEERKLHEKVEDIRVKFLRLIMRLGHTAEDTIAAQVLYRLNLAEGIRRGRQMGRSFSTEAAKRKAMRIEEEGEEDLKFYCNILVLGKTGVGKSATINSIFGEEKSHTNAFQPATTSVREISGVVDGVKLRVIDTPGLRSSAMEQATNRRILSSIKKYTKKCPPDIVLYVDRLDTQTRDSNDLPLLRSITSALGSSIWLNAIVALTHAASAPPEGPSGSPLSYEVSIAQRSHVVQHSIRQTAGDMRLMNPVALAENHPACRRNREGQRVLPNGQSWRPQLLLLCYSSKILTEANSLLKLQDPSPGKLFGFRLRSPPLPYLLSTLLQSRTHPKLSSDQGGDHGDSDVDLDDFSDAEDEEEDEYDQLPPFKPLKKSQLAKLTKEQKGAYFDEYDYRVKLLQKKQLKEEIRRLKEMKKREKSGREESPYGDMGEDFDQDGAPAAVPVPLPDMVLPPSFDCDFPTYRYRLLEPNSQLLTRPVLDTHGWDHDCGYDGVSLEETLAIANRFPAAVAVQITKDKKNFNIHLDSSVSAKHGENGSSLAGFDIQSVGKQLAYILRGETKFKNMKKNKTTAGISMTFLGETMAAGLKVEDQLMIGRRVALVASTGTIRAQGDVAYGANLEARLREKDYPIGRALSTLGLSLMKWRGDLALGANLQSQVNIGRNSNVAVRVSLNNKRSGQITIRTSTSDHLQLALVGIVPVALSVFRSICGGESDLAH</sequence>
<dbReference type="OrthoDB" id="8954335at2759"/>
<gene>
    <name evidence="20" type="ORF">A4U43_C07F9940</name>
</gene>
<keyword evidence="4" id="KW-0934">Plastid</keyword>
<dbReference type="Pfam" id="PF11886">
    <property type="entry name" value="TOC159_MAD"/>
    <property type="match status" value="1"/>
</dbReference>
<feature type="region of interest" description="Disordered" evidence="18">
    <location>
        <begin position="528"/>
        <end position="548"/>
    </location>
</feature>
<comment type="cofactor">
    <cofactor evidence="1">
        <name>Mg(2+)</name>
        <dbReference type="ChEBI" id="CHEBI:18420"/>
    </cofactor>
</comment>
<dbReference type="InterPro" id="IPR027417">
    <property type="entry name" value="P-loop_NTPase"/>
</dbReference>
<keyword evidence="12" id="KW-1133">Transmembrane helix</keyword>
<keyword evidence="7" id="KW-0547">Nucleotide-binding</keyword>
<dbReference type="Gene3D" id="3.40.50.300">
    <property type="entry name" value="P-loop containing nucleotide triphosphate hydrolases"/>
    <property type="match status" value="1"/>
</dbReference>
<feature type="compositionally biased region" description="Acidic residues" evidence="18">
    <location>
        <begin position="468"/>
        <end position="486"/>
    </location>
</feature>
<feature type="compositionally biased region" description="Basic and acidic residues" evidence="18">
    <location>
        <begin position="390"/>
        <end position="407"/>
    </location>
</feature>